<dbReference type="Proteomes" id="UP000294933">
    <property type="component" value="Unassembled WGS sequence"/>
</dbReference>
<organism evidence="1 2">
    <name type="scientific">Rickenella mellea</name>
    <dbReference type="NCBI Taxonomy" id="50990"/>
    <lineage>
        <taxon>Eukaryota</taxon>
        <taxon>Fungi</taxon>
        <taxon>Dikarya</taxon>
        <taxon>Basidiomycota</taxon>
        <taxon>Agaricomycotina</taxon>
        <taxon>Agaricomycetes</taxon>
        <taxon>Hymenochaetales</taxon>
        <taxon>Rickenellaceae</taxon>
        <taxon>Rickenella</taxon>
    </lineage>
</organism>
<evidence type="ECO:0000313" key="1">
    <source>
        <dbReference type="EMBL" id="TDL22428.1"/>
    </source>
</evidence>
<dbReference type="EMBL" id="ML170175">
    <property type="protein sequence ID" value="TDL22428.1"/>
    <property type="molecule type" value="Genomic_DNA"/>
</dbReference>
<protein>
    <submittedName>
        <fullName evidence="1">Uncharacterized protein</fullName>
    </submittedName>
</protein>
<sequence length="134" mass="14986">MVIEVPVLPIATRISFAVQLESQNEAFHRHLHHSARCNSRSLHQCLQRATVPSPNVCADSKAVKRTYIGKDNYVLVEQLACGAKDLRSASSSPARLPSRQDPKRVCRAECAYEYAGVCPNPKSIQGKFLSFYLW</sequence>
<name>A0A4Y7Q5F1_9AGAM</name>
<proteinExistence type="predicted"/>
<dbReference type="OrthoDB" id="3226519at2759"/>
<reference evidence="1 2" key="1">
    <citation type="submission" date="2018-06" db="EMBL/GenBank/DDBJ databases">
        <title>A transcriptomic atlas of mushroom development highlights an independent origin of complex multicellularity.</title>
        <authorList>
            <consortium name="DOE Joint Genome Institute"/>
            <person name="Krizsan K."/>
            <person name="Almasi E."/>
            <person name="Merenyi Z."/>
            <person name="Sahu N."/>
            <person name="Viragh M."/>
            <person name="Koszo T."/>
            <person name="Mondo S."/>
            <person name="Kiss B."/>
            <person name="Balint B."/>
            <person name="Kues U."/>
            <person name="Barry K."/>
            <person name="Hegedus J.C."/>
            <person name="Henrissat B."/>
            <person name="Johnson J."/>
            <person name="Lipzen A."/>
            <person name="Ohm R."/>
            <person name="Nagy I."/>
            <person name="Pangilinan J."/>
            <person name="Yan J."/>
            <person name="Xiong Y."/>
            <person name="Grigoriev I.V."/>
            <person name="Hibbett D.S."/>
            <person name="Nagy L.G."/>
        </authorList>
    </citation>
    <scope>NUCLEOTIDE SEQUENCE [LARGE SCALE GENOMIC DNA]</scope>
    <source>
        <strain evidence="1 2">SZMC22713</strain>
    </source>
</reference>
<evidence type="ECO:0000313" key="2">
    <source>
        <dbReference type="Proteomes" id="UP000294933"/>
    </source>
</evidence>
<dbReference type="VEuPathDB" id="FungiDB:BD410DRAFT_260726"/>
<gene>
    <name evidence="1" type="ORF">BD410DRAFT_260726</name>
</gene>
<dbReference type="AlphaFoldDB" id="A0A4Y7Q5F1"/>
<keyword evidence="2" id="KW-1185">Reference proteome</keyword>
<accession>A0A4Y7Q5F1</accession>